<protein>
    <submittedName>
        <fullName evidence="2">Uncharacterized protein</fullName>
    </submittedName>
</protein>
<name>A0AAE4NUQ9_9EURY</name>
<reference evidence="2 3" key="1">
    <citation type="submission" date="2023-08" db="EMBL/GenBank/DDBJ databases">
        <title>Draft genome sequence of Thermococcus waiotapuensis WT1T, a thermophilic sulphur-dependent archaeon from order Thermococcales.</title>
        <authorList>
            <person name="Manners S.H."/>
            <person name="Carere C.R."/>
            <person name="Dhami M.K."/>
            <person name="Dobson R.C.J."/>
            <person name="Stott M.B."/>
        </authorList>
    </citation>
    <scope>NUCLEOTIDE SEQUENCE [LARGE SCALE GENOMIC DNA]</scope>
    <source>
        <strain evidence="2 3">WT1</strain>
    </source>
</reference>
<organism evidence="2 3">
    <name type="scientific">Thermococcus waiotapuensis</name>
    <dbReference type="NCBI Taxonomy" id="90909"/>
    <lineage>
        <taxon>Archaea</taxon>
        <taxon>Methanobacteriati</taxon>
        <taxon>Methanobacteriota</taxon>
        <taxon>Thermococci</taxon>
        <taxon>Thermococcales</taxon>
        <taxon>Thermococcaceae</taxon>
        <taxon>Thermococcus</taxon>
    </lineage>
</organism>
<keyword evidence="1" id="KW-0472">Membrane</keyword>
<evidence type="ECO:0000256" key="1">
    <source>
        <dbReference type="SAM" id="Phobius"/>
    </source>
</evidence>
<dbReference type="RefSeq" id="WP_315343290.1">
    <property type="nucleotide sequence ID" value="NZ_JAVDZE010000006.1"/>
</dbReference>
<gene>
    <name evidence="2" type="ORF">RBI02_09315</name>
</gene>
<accession>A0AAE4NUQ9</accession>
<feature type="transmembrane region" description="Helical" evidence="1">
    <location>
        <begin position="59"/>
        <end position="78"/>
    </location>
</feature>
<keyword evidence="1" id="KW-0812">Transmembrane</keyword>
<evidence type="ECO:0000313" key="3">
    <source>
        <dbReference type="Proteomes" id="UP001245683"/>
    </source>
</evidence>
<evidence type="ECO:0000313" key="2">
    <source>
        <dbReference type="EMBL" id="MDV3104728.1"/>
    </source>
</evidence>
<dbReference type="AlphaFoldDB" id="A0AAE4NUQ9"/>
<dbReference type="EMBL" id="JAVDZE010000006">
    <property type="protein sequence ID" value="MDV3104728.1"/>
    <property type="molecule type" value="Genomic_DNA"/>
</dbReference>
<comment type="caution">
    <text evidence="2">The sequence shown here is derived from an EMBL/GenBank/DDBJ whole genome shotgun (WGS) entry which is preliminary data.</text>
</comment>
<sequence>MAVREYLMIFLSVWIVISAVLSPSTEVFLTVTLIGILITLDVGEFYLPEETKEGLKYSAYFLLLVFLVVVAMKVYEILSG</sequence>
<keyword evidence="1" id="KW-1133">Transmembrane helix</keyword>
<dbReference type="Proteomes" id="UP001245683">
    <property type="component" value="Unassembled WGS sequence"/>
</dbReference>
<proteinExistence type="predicted"/>
<keyword evidence="3" id="KW-1185">Reference proteome</keyword>
<feature type="transmembrane region" description="Helical" evidence="1">
    <location>
        <begin position="5"/>
        <end position="21"/>
    </location>
</feature>